<dbReference type="PANTHER" id="PTHR30417">
    <property type="entry name" value="N-ACETYLMURAMOYL-L-ALANINE AMIDASE AMID"/>
    <property type="match status" value="1"/>
</dbReference>
<dbReference type="PANTHER" id="PTHR30417:SF4">
    <property type="entry name" value="1,6-ANHYDRO-N-ACETYLMURAMYL-L-ALANINE AMIDASE AMPD"/>
    <property type="match status" value="1"/>
</dbReference>
<dbReference type="InterPro" id="IPR036505">
    <property type="entry name" value="Amidase/PGRP_sf"/>
</dbReference>
<comment type="similarity">
    <text evidence="4">Belongs to the N-acetylmuramoyl-L-alanine amidase 2 family.</text>
</comment>
<keyword evidence="15" id="KW-1185">Reference proteome</keyword>
<dbReference type="GO" id="GO:0009254">
    <property type="term" value="P:peptidoglycan turnover"/>
    <property type="evidence" value="ECO:0007669"/>
    <property type="project" value="TreeGrafter"/>
</dbReference>
<evidence type="ECO:0000313" key="15">
    <source>
        <dbReference type="Proteomes" id="UP000678545"/>
    </source>
</evidence>
<evidence type="ECO:0000256" key="2">
    <source>
        <dbReference type="ARBA" id="ARBA00001947"/>
    </source>
</evidence>
<comment type="subcellular location">
    <subcellularLocation>
        <location evidence="3">Cytoplasm</location>
    </subcellularLocation>
</comment>
<keyword evidence="9" id="KW-0862">Zinc</keyword>
<organism evidence="14 15">
    <name type="scientific">Undibacterium fentianense</name>
    <dbReference type="NCBI Taxonomy" id="2828728"/>
    <lineage>
        <taxon>Bacteria</taxon>
        <taxon>Pseudomonadati</taxon>
        <taxon>Pseudomonadota</taxon>
        <taxon>Betaproteobacteria</taxon>
        <taxon>Burkholderiales</taxon>
        <taxon>Oxalobacteraceae</taxon>
        <taxon>Undibacterium</taxon>
    </lineage>
</organism>
<dbReference type="CDD" id="cd06583">
    <property type="entry name" value="PGRP"/>
    <property type="match status" value="1"/>
</dbReference>
<protein>
    <recommendedName>
        <fullName evidence="11">1,6-anhydro-N-acetylmuramyl-L-alanine amidase AmpD</fullName>
        <ecNumber evidence="5">3.5.1.28</ecNumber>
    </recommendedName>
    <alternativeName>
        <fullName evidence="12">N-acetylmuramoyl-L-alanine amidase</fullName>
    </alternativeName>
</protein>
<dbReference type="GO" id="GO:0008745">
    <property type="term" value="F:N-acetylmuramoyl-L-alanine amidase activity"/>
    <property type="evidence" value="ECO:0007669"/>
    <property type="project" value="UniProtKB-EC"/>
</dbReference>
<evidence type="ECO:0000256" key="5">
    <source>
        <dbReference type="ARBA" id="ARBA00011901"/>
    </source>
</evidence>
<dbReference type="Proteomes" id="UP000678545">
    <property type="component" value="Unassembled WGS sequence"/>
</dbReference>
<dbReference type="GO" id="GO:0005737">
    <property type="term" value="C:cytoplasm"/>
    <property type="evidence" value="ECO:0007669"/>
    <property type="project" value="UniProtKB-SubCell"/>
</dbReference>
<dbReference type="Gene3D" id="3.40.80.10">
    <property type="entry name" value="Peptidoglycan recognition protein-like"/>
    <property type="match status" value="1"/>
</dbReference>
<accession>A0A941E1R1</accession>
<dbReference type="NCBIfam" id="NF008758">
    <property type="entry name" value="PRK11789.1"/>
    <property type="match status" value="1"/>
</dbReference>
<dbReference type="Pfam" id="PF01510">
    <property type="entry name" value="Amidase_2"/>
    <property type="match status" value="1"/>
</dbReference>
<evidence type="ECO:0000256" key="12">
    <source>
        <dbReference type="ARBA" id="ARBA00042615"/>
    </source>
</evidence>
<dbReference type="SUPFAM" id="SSF55846">
    <property type="entry name" value="N-acetylmuramoyl-L-alanine amidase-like"/>
    <property type="match status" value="1"/>
</dbReference>
<evidence type="ECO:0000256" key="4">
    <source>
        <dbReference type="ARBA" id="ARBA00007553"/>
    </source>
</evidence>
<reference evidence="14" key="1">
    <citation type="submission" date="2021-04" db="EMBL/GenBank/DDBJ databases">
        <title>novel species isolated from subtropical streams in China.</title>
        <authorList>
            <person name="Lu H."/>
        </authorList>
    </citation>
    <scope>NUCLEOTIDE SEQUENCE</scope>
    <source>
        <strain evidence="14">FT137W</strain>
    </source>
</reference>
<comment type="catalytic activity">
    <reaction evidence="1">
        <text>Hydrolyzes the link between N-acetylmuramoyl residues and L-amino acid residues in certain cell-wall glycopeptides.</text>
        <dbReference type="EC" id="3.5.1.28"/>
    </reaction>
</comment>
<dbReference type="GO" id="GO:0071555">
    <property type="term" value="P:cell wall organization"/>
    <property type="evidence" value="ECO:0007669"/>
    <property type="project" value="UniProtKB-KW"/>
</dbReference>
<sequence>MLDNLRDPTLIPLRIDPRGWCPQIEQHHSPNFGTRPAGIAINLLVIHNISLPLAEFCGPHIVDLFLNRLEIDAHPSFHDLRGVQVSSHFLIRRDGHLIQFVSTLDRAWHAGVSCFEEREGCNDYSIGIELEGCDFLPFTSDQYLSLQLLSKALIDAHPIEHIVGHDEIAPGRKTDPGPCFDWNRYANSLPHWDVQRSGLG</sequence>
<keyword evidence="6" id="KW-0963">Cytoplasm</keyword>
<dbReference type="InterPro" id="IPR002502">
    <property type="entry name" value="Amidase_domain"/>
</dbReference>
<evidence type="ECO:0000256" key="8">
    <source>
        <dbReference type="ARBA" id="ARBA00022801"/>
    </source>
</evidence>
<comment type="cofactor">
    <cofactor evidence="2">
        <name>Zn(2+)</name>
        <dbReference type="ChEBI" id="CHEBI:29105"/>
    </cofactor>
</comment>
<dbReference type="InterPro" id="IPR051206">
    <property type="entry name" value="NAMLAA_amidase_2"/>
</dbReference>
<keyword evidence="10" id="KW-0961">Cell wall biogenesis/degradation</keyword>
<evidence type="ECO:0000256" key="6">
    <source>
        <dbReference type="ARBA" id="ARBA00022490"/>
    </source>
</evidence>
<evidence type="ECO:0000256" key="11">
    <source>
        <dbReference type="ARBA" id="ARBA00039257"/>
    </source>
</evidence>
<feature type="domain" description="N-acetylmuramoyl-L-alanine amidase" evidence="13">
    <location>
        <begin position="29"/>
        <end position="177"/>
    </location>
</feature>
<dbReference type="EMBL" id="JAGSPJ010000002">
    <property type="protein sequence ID" value="MBR7799467.1"/>
    <property type="molecule type" value="Genomic_DNA"/>
</dbReference>
<evidence type="ECO:0000256" key="9">
    <source>
        <dbReference type="ARBA" id="ARBA00022833"/>
    </source>
</evidence>
<evidence type="ECO:0000256" key="1">
    <source>
        <dbReference type="ARBA" id="ARBA00001561"/>
    </source>
</evidence>
<comment type="caution">
    <text evidence="14">The sequence shown here is derived from an EMBL/GenBank/DDBJ whole genome shotgun (WGS) entry which is preliminary data.</text>
</comment>
<proteinExistence type="inferred from homology"/>
<gene>
    <name evidence="14" type="primary">ampD</name>
    <name evidence="14" type="ORF">KDM90_05585</name>
</gene>
<evidence type="ECO:0000259" key="13">
    <source>
        <dbReference type="SMART" id="SM00644"/>
    </source>
</evidence>
<keyword evidence="8 14" id="KW-0378">Hydrolase</keyword>
<evidence type="ECO:0000256" key="7">
    <source>
        <dbReference type="ARBA" id="ARBA00022723"/>
    </source>
</evidence>
<dbReference type="GO" id="GO:0046872">
    <property type="term" value="F:metal ion binding"/>
    <property type="evidence" value="ECO:0007669"/>
    <property type="project" value="UniProtKB-KW"/>
</dbReference>
<dbReference type="AlphaFoldDB" id="A0A941E1R1"/>
<keyword evidence="7" id="KW-0479">Metal-binding</keyword>
<evidence type="ECO:0000256" key="10">
    <source>
        <dbReference type="ARBA" id="ARBA00023316"/>
    </source>
</evidence>
<dbReference type="GO" id="GO:0009253">
    <property type="term" value="P:peptidoglycan catabolic process"/>
    <property type="evidence" value="ECO:0007669"/>
    <property type="project" value="InterPro"/>
</dbReference>
<dbReference type="SMART" id="SM00644">
    <property type="entry name" value="Ami_2"/>
    <property type="match status" value="1"/>
</dbReference>
<name>A0A941E1R1_9BURK</name>
<dbReference type="EC" id="3.5.1.28" evidence="5"/>
<evidence type="ECO:0000313" key="14">
    <source>
        <dbReference type="EMBL" id="MBR7799467.1"/>
    </source>
</evidence>
<evidence type="ECO:0000256" key="3">
    <source>
        <dbReference type="ARBA" id="ARBA00004496"/>
    </source>
</evidence>